<evidence type="ECO:0000256" key="1">
    <source>
        <dbReference type="SAM" id="Coils"/>
    </source>
</evidence>
<comment type="caution">
    <text evidence="3">The sequence shown here is derived from an EMBL/GenBank/DDBJ whole genome shotgun (WGS) entry which is preliminary data.</text>
</comment>
<organism evidence="3">
    <name type="scientific">Cladocopium goreaui</name>
    <dbReference type="NCBI Taxonomy" id="2562237"/>
    <lineage>
        <taxon>Eukaryota</taxon>
        <taxon>Sar</taxon>
        <taxon>Alveolata</taxon>
        <taxon>Dinophyceae</taxon>
        <taxon>Suessiales</taxon>
        <taxon>Symbiodiniaceae</taxon>
        <taxon>Cladocopium</taxon>
    </lineage>
</organism>
<feature type="region of interest" description="Disordered" evidence="2">
    <location>
        <begin position="582"/>
        <end position="607"/>
    </location>
</feature>
<dbReference type="EMBL" id="CAMXCT030000528">
    <property type="protein sequence ID" value="CAL4767299.1"/>
    <property type="molecule type" value="Genomic_DNA"/>
</dbReference>
<evidence type="ECO:0000256" key="2">
    <source>
        <dbReference type="SAM" id="MobiDB-lite"/>
    </source>
</evidence>
<keyword evidence="1" id="KW-0175">Coiled coil</keyword>
<evidence type="ECO:0000313" key="3">
    <source>
        <dbReference type="EMBL" id="CAI3979987.1"/>
    </source>
</evidence>
<dbReference type="AlphaFoldDB" id="A0A9P1FMY2"/>
<dbReference type="Proteomes" id="UP001152797">
    <property type="component" value="Unassembled WGS sequence"/>
</dbReference>
<protein>
    <submittedName>
        <fullName evidence="3">Uncharacterized protein</fullName>
    </submittedName>
</protein>
<reference evidence="4 5" key="2">
    <citation type="submission" date="2024-05" db="EMBL/GenBank/DDBJ databases">
        <authorList>
            <person name="Chen Y."/>
            <person name="Shah S."/>
            <person name="Dougan E. K."/>
            <person name="Thang M."/>
            <person name="Chan C."/>
        </authorList>
    </citation>
    <scope>NUCLEOTIDE SEQUENCE [LARGE SCALE GENOMIC DNA]</scope>
</reference>
<dbReference type="OrthoDB" id="10635657at2759"/>
<reference evidence="3" key="1">
    <citation type="submission" date="2022-10" db="EMBL/GenBank/DDBJ databases">
        <authorList>
            <person name="Chen Y."/>
            <person name="Dougan E. K."/>
            <person name="Chan C."/>
            <person name="Rhodes N."/>
            <person name="Thang M."/>
        </authorList>
    </citation>
    <scope>NUCLEOTIDE SEQUENCE</scope>
</reference>
<keyword evidence="5" id="KW-1185">Reference proteome</keyword>
<evidence type="ECO:0000313" key="4">
    <source>
        <dbReference type="EMBL" id="CAL4767299.1"/>
    </source>
</evidence>
<feature type="compositionally biased region" description="Polar residues" evidence="2">
    <location>
        <begin position="591"/>
        <end position="603"/>
    </location>
</feature>
<sequence>MDVALFASDVDQLSQLLGECHLHEERDALKQVMMPIASYAGQLASGLQAPYASTASSGLYADELLRRLQGCQSLDEGRATCAEMMTAFHQDQHSQQLLRPCVPVAPVPLETRPMDTAQAVQPAGFVNAELMARLQSLQGANRVIVRALRIMSERLREQGQRSRQAEETVEQLKSELQAQSEQLRASERAKALLQSRVEVLLREDFMPQAHSNRIETARNVVDHAAKAGSGVISTCSATPSRGLARIKCNSMAMFDALHDSDNEELGWCLVEGFKVVFDRSPEASRLGAYRKATVRQAIKQGICAGRDEAQSNRIQAQMIHDQASAETFSRSSLDSAFVDVKPVRRPLTASAAAALLCLARHSRVFTSPLPLRPPALPRLRRTATWSSGGREMNDVLRSVSGKAVAEQKVAASGVGAGAVTPEEAMQRLLQAAGPGAGSPPPEVVGAALKATNVAPTAENVRRALEMALGGAAPTAAQVATAMRTATDGLPDDFFEAPPAGADVPGSIPKPTTPEEVVEVLKMAAGPSAGQPPADVVGTALRRAGLEITAENVLRALKAANPGAGEPSSKDLGDALKAAMAEPGPAGYGVGPTSSQLPGASAQTGAGVPPAGVPPAGVPPAGVPPVAMQTPEEVVRALLQIAGADAGQPPPEILGTALQASGLPVTRDNVLRALRAAGVGGGSPTEEDVQKCLAGAQAPATAQPAAPATPEEVIFALRMAAGPGAGTPPPEVVGAALHQAKVLHGLRGLRSKLFLEDEDIVSLNACFLKNPTYLR</sequence>
<feature type="coiled-coil region" evidence="1">
    <location>
        <begin position="155"/>
        <end position="203"/>
    </location>
</feature>
<dbReference type="EMBL" id="CAMXCT020000528">
    <property type="protein sequence ID" value="CAL1133362.1"/>
    <property type="molecule type" value="Genomic_DNA"/>
</dbReference>
<name>A0A9P1FMY2_9DINO</name>
<evidence type="ECO:0000313" key="5">
    <source>
        <dbReference type="Proteomes" id="UP001152797"/>
    </source>
</evidence>
<proteinExistence type="predicted"/>
<dbReference type="EMBL" id="CAMXCT010000528">
    <property type="protein sequence ID" value="CAI3979987.1"/>
    <property type="molecule type" value="Genomic_DNA"/>
</dbReference>
<gene>
    <name evidence="3" type="ORF">C1SCF055_LOCUS7902</name>
</gene>
<accession>A0A9P1FMY2</accession>